<keyword evidence="7" id="KW-0460">Magnesium</keyword>
<dbReference type="GO" id="GO:0016094">
    <property type="term" value="P:polyprenol biosynthetic process"/>
    <property type="evidence" value="ECO:0007669"/>
    <property type="project" value="TreeGrafter"/>
</dbReference>
<keyword evidence="5 12" id="KW-0808">Transferase</keyword>
<dbReference type="GO" id="GO:0045547">
    <property type="term" value="F:ditrans,polycis-polyprenyl diphosphate synthase [(2E,6E)-farnesyl diphosphate specific] activity"/>
    <property type="evidence" value="ECO:0007669"/>
    <property type="project" value="UniProtKB-EC"/>
</dbReference>
<dbReference type="Proteomes" id="UP000253472">
    <property type="component" value="Unassembled WGS sequence"/>
</dbReference>
<evidence type="ECO:0000256" key="11">
    <source>
        <dbReference type="ARBA" id="ARBA00064670"/>
    </source>
</evidence>
<evidence type="ECO:0000256" key="5">
    <source>
        <dbReference type="ARBA" id="ARBA00022679"/>
    </source>
</evidence>
<dbReference type="OrthoDB" id="4173905at2759"/>
<organism evidence="14 15">
    <name type="scientific">Candida viswanathii</name>
    <dbReference type="NCBI Taxonomy" id="5486"/>
    <lineage>
        <taxon>Eukaryota</taxon>
        <taxon>Fungi</taxon>
        <taxon>Dikarya</taxon>
        <taxon>Ascomycota</taxon>
        <taxon>Saccharomycotina</taxon>
        <taxon>Pichiomycetes</taxon>
        <taxon>Debaryomycetaceae</taxon>
        <taxon>Candida/Lodderomyces clade</taxon>
        <taxon>Candida</taxon>
    </lineage>
</organism>
<comment type="pathway">
    <text evidence="3">Protein modification; protein glycosylation.</text>
</comment>
<dbReference type="NCBIfam" id="TIGR00055">
    <property type="entry name" value="uppS"/>
    <property type="match status" value="1"/>
</dbReference>
<comment type="cofactor">
    <cofactor evidence="1">
        <name>Mg(2+)</name>
        <dbReference type="ChEBI" id="CHEBI:18420"/>
    </cofactor>
</comment>
<comment type="function">
    <text evidence="10">With NUS1, forms the dehydrodolichyl diphosphate synthase (DDS) complex, an essential component of the dolichol monophosphate (Dol-P) biosynthetic machinery. Adds multiple copies of isopentenyl pyrophosphate (IPP) to farnesyl pyrophosphate (FPP) to produce dehydrodolichyl diphosphate (Dedol-PP), a precursor of dolichol which is utilized as a sugar carrier in protein glycosylation in the endoplasmic reticulum (ER).</text>
</comment>
<feature type="compositionally biased region" description="Polar residues" evidence="13">
    <location>
        <begin position="313"/>
        <end position="326"/>
    </location>
</feature>
<feature type="compositionally biased region" description="Basic and acidic residues" evidence="13">
    <location>
        <begin position="332"/>
        <end position="342"/>
    </location>
</feature>
<dbReference type="Gene3D" id="3.40.1180.10">
    <property type="entry name" value="Decaprenyl diphosphate synthase-like"/>
    <property type="match status" value="1"/>
</dbReference>
<comment type="caution">
    <text evidence="14">The sequence shown here is derived from an EMBL/GenBank/DDBJ whole genome shotgun (WGS) entry which is preliminary data.</text>
</comment>
<dbReference type="EMBL" id="QLNQ01000012">
    <property type="protein sequence ID" value="RCK66513.1"/>
    <property type="molecule type" value="Genomic_DNA"/>
</dbReference>
<dbReference type="SUPFAM" id="SSF64005">
    <property type="entry name" value="Undecaprenyl diphosphate synthase"/>
    <property type="match status" value="1"/>
</dbReference>
<dbReference type="Pfam" id="PF01255">
    <property type="entry name" value="Prenyltransf"/>
    <property type="match status" value="1"/>
</dbReference>
<dbReference type="GO" id="GO:1904423">
    <property type="term" value="C:dehydrodolichyl diphosphate synthase complex"/>
    <property type="evidence" value="ECO:0007669"/>
    <property type="project" value="TreeGrafter"/>
</dbReference>
<sequence>MSDWISTFPGFKQVLVTGKTMLGRIILTGPVPQHVGIIMDGNRRYAKTHKIEIKEGHSLGFDTMASILELLYELGVKSATVYAFSIENFKRLQYEVKWLMDLAKSKFTQINEHGLLCKEYGVKIRILGNKRLLPKDVLEILEQTEEITKDNTRAVLNVCFPYTSRDEITHLIKSVVDDSTRGDLEITETTIDKHLYTSEVPPLDLLVRTSGTYRLSDFLLWQTVSPDCAIVFVDKLWPAFSPWDMLKILVNWGYNKYMYGNPNGYGISNKLTVNEQLNMELIGRSGARSTGFDRYLDDEEDDEEDDDDDDTEVSSNNLGTEDTVNTSEEEGDMTKKVDNRDF</sequence>
<proteinExistence type="inferred from homology"/>
<evidence type="ECO:0000256" key="2">
    <source>
        <dbReference type="ARBA" id="ARBA00004406"/>
    </source>
</evidence>
<evidence type="ECO:0000256" key="10">
    <source>
        <dbReference type="ARBA" id="ARBA00058504"/>
    </source>
</evidence>
<evidence type="ECO:0000313" key="14">
    <source>
        <dbReference type="EMBL" id="RCK66513.1"/>
    </source>
</evidence>
<evidence type="ECO:0000256" key="1">
    <source>
        <dbReference type="ARBA" id="ARBA00001946"/>
    </source>
</evidence>
<comment type="catalytic activity">
    <reaction evidence="9">
        <text>n isopentenyl diphosphate + (2E,6E)-farnesyl diphosphate = a di-trans,poly-cis-polyprenyl diphosphate + n diphosphate</text>
        <dbReference type="Rhea" id="RHEA:53008"/>
        <dbReference type="Rhea" id="RHEA-COMP:19494"/>
        <dbReference type="ChEBI" id="CHEBI:33019"/>
        <dbReference type="ChEBI" id="CHEBI:128769"/>
        <dbReference type="ChEBI" id="CHEBI:136960"/>
        <dbReference type="ChEBI" id="CHEBI:175763"/>
        <dbReference type="EC" id="2.5.1.87"/>
    </reaction>
</comment>
<dbReference type="EC" id="2.5.1.-" evidence="12"/>
<name>A0A367YKV1_9ASCO</name>
<evidence type="ECO:0000256" key="6">
    <source>
        <dbReference type="ARBA" id="ARBA00022824"/>
    </source>
</evidence>
<protein>
    <recommendedName>
        <fullName evidence="12">Alkyl transferase</fullName>
        <ecNumber evidence="12">2.5.1.-</ecNumber>
    </recommendedName>
</protein>
<evidence type="ECO:0000313" key="15">
    <source>
        <dbReference type="Proteomes" id="UP000253472"/>
    </source>
</evidence>
<dbReference type="STRING" id="5486.A0A367YKV1"/>
<evidence type="ECO:0000256" key="12">
    <source>
        <dbReference type="RuleBase" id="RU363018"/>
    </source>
</evidence>
<feature type="compositionally biased region" description="Acidic residues" evidence="13">
    <location>
        <begin position="296"/>
        <end position="312"/>
    </location>
</feature>
<comment type="similarity">
    <text evidence="4 12">Belongs to the UPP synthase family.</text>
</comment>
<dbReference type="GO" id="GO:0005789">
    <property type="term" value="C:endoplasmic reticulum membrane"/>
    <property type="evidence" value="ECO:0007669"/>
    <property type="project" value="UniProtKB-SubCell"/>
</dbReference>
<dbReference type="PANTHER" id="PTHR10291:SF43">
    <property type="entry name" value="DEHYDRODOLICHYL DIPHOSPHATE SYNTHASE COMPLEX SUBUNIT DHDDS"/>
    <property type="match status" value="1"/>
</dbReference>
<dbReference type="InterPro" id="IPR036424">
    <property type="entry name" value="UPP_synth-like_sf"/>
</dbReference>
<feature type="region of interest" description="Disordered" evidence="13">
    <location>
        <begin position="291"/>
        <end position="342"/>
    </location>
</feature>
<dbReference type="GO" id="GO:0005811">
    <property type="term" value="C:lipid droplet"/>
    <property type="evidence" value="ECO:0007669"/>
    <property type="project" value="TreeGrafter"/>
</dbReference>
<evidence type="ECO:0000256" key="9">
    <source>
        <dbReference type="ARBA" id="ARBA00047353"/>
    </source>
</evidence>
<dbReference type="FunFam" id="3.40.1180.10:FF:000002">
    <property type="entry name" value="Alkyl transferase"/>
    <property type="match status" value="1"/>
</dbReference>
<reference evidence="14 15" key="1">
    <citation type="submission" date="2018-06" db="EMBL/GenBank/DDBJ databases">
        <title>Whole genome sequencing of Candida tropicalis (genome annotated by CSBL at Korea University).</title>
        <authorList>
            <person name="Ahn J."/>
        </authorList>
    </citation>
    <scope>NUCLEOTIDE SEQUENCE [LARGE SCALE GENOMIC DNA]</scope>
    <source>
        <strain evidence="14 15">ATCC 20962</strain>
    </source>
</reference>
<dbReference type="PROSITE" id="PS01066">
    <property type="entry name" value="UPP_SYNTHASE"/>
    <property type="match status" value="1"/>
</dbReference>
<evidence type="ECO:0000256" key="4">
    <source>
        <dbReference type="ARBA" id="ARBA00005432"/>
    </source>
</evidence>
<comment type="subcellular location">
    <subcellularLocation>
        <location evidence="2">Endoplasmic reticulum membrane</location>
        <topology evidence="2">Peripheral membrane protein</topology>
    </subcellularLocation>
</comment>
<dbReference type="InterPro" id="IPR001441">
    <property type="entry name" value="UPP_synth-like"/>
</dbReference>
<dbReference type="InterPro" id="IPR018520">
    <property type="entry name" value="UPP_synth-like_CS"/>
</dbReference>
<dbReference type="CDD" id="cd00475">
    <property type="entry name" value="Cis_IPPS"/>
    <property type="match status" value="1"/>
</dbReference>
<accession>A0A367YKV1</accession>
<evidence type="ECO:0000256" key="7">
    <source>
        <dbReference type="ARBA" id="ARBA00022842"/>
    </source>
</evidence>
<gene>
    <name evidence="14" type="primary">RER2</name>
    <name evidence="14" type="ORF">Cantr_03521</name>
</gene>
<keyword evidence="8" id="KW-0472">Membrane</keyword>
<evidence type="ECO:0000256" key="3">
    <source>
        <dbReference type="ARBA" id="ARBA00004922"/>
    </source>
</evidence>
<keyword evidence="6" id="KW-0256">Endoplasmic reticulum</keyword>
<dbReference type="AlphaFoldDB" id="A0A367YKV1"/>
<evidence type="ECO:0000256" key="8">
    <source>
        <dbReference type="ARBA" id="ARBA00023136"/>
    </source>
</evidence>
<evidence type="ECO:0000256" key="13">
    <source>
        <dbReference type="SAM" id="MobiDB-lite"/>
    </source>
</evidence>
<comment type="subunit">
    <text evidence="11">Forms an active dehydrodolichyl diphosphate synthase complex with NUS1.</text>
</comment>
<dbReference type="HAMAP" id="MF_01139">
    <property type="entry name" value="ISPT"/>
    <property type="match status" value="1"/>
</dbReference>
<dbReference type="PANTHER" id="PTHR10291">
    <property type="entry name" value="DEHYDRODOLICHYL DIPHOSPHATE SYNTHASE FAMILY MEMBER"/>
    <property type="match status" value="1"/>
</dbReference>
<keyword evidence="15" id="KW-1185">Reference proteome</keyword>